<proteinExistence type="inferred from homology"/>
<keyword evidence="8" id="KW-0333">Golgi apparatus</keyword>
<organism evidence="11 12">
    <name type="scientific">Ranatra chinensis</name>
    <dbReference type="NCBI Taxonomy" id="642074"/>
    <lineage>
        <taxon>Eukaryota</taxon>
        <taxon>Metazoa</taxon>
        <taxon>Ecdysozoa</taxon>
        <taxon>Arthropoda</taxon>
        <taxon>Hexapoda</taxon>
        <taxon>Insecta</taxon>
        <taxon>Pterygota</taxon>
        <taxon>Neoptera</taxon>
        <taxon>Paraneoptera</taxon>
        <taxon>Hemiptera</taxon>
        <taxon>Heteroptera</taxon>
        <taxon>Panheteroptera</taxon>
        <taxon>Nepomorpha</taxon>
        <taxon>Nepidae</taxon>
        <taxon>Ranatrinae</taxon>
        <taxon>Ranatra</taxon>
    </lineage>
</organism>
<evidence type="ECO:0000256" key="9">
    <source>
        <dbReference type="ARBA" id="ARBA00023136"/>
    </source>
</evidence>
<keyword evidence="6" id="KW-0653">Protein transport</keyword>
<comment type="caution">
    <text evidence="11">The sequence shown here is derived from an EMBL/GenBank/DDBJ whole genome shotgun (WGS) entry which is preliminary data.</text>
</comment>
<evidence type="ECO:0000256" key="2">
    <source>
        <dbReference type="ARBA" id="ARBA00008473"/>
    </source>
</evidence>
<dbReference type="GO" id="GO:0000139">
    <property type="term" value="C:Golgi membrane"/>
    <property type="evidence" value="ECO:0007669"/>
    <property type="project" value="UniProtKB-SubCell"/>
</dbReference>
<dbReference type="CDD" id="cd15864">
    <property type="entry name" value="SNARE_GS28"/>
    <property type="match status" value="1"/>
</dbReference>
<gene>
    <name evidence="11" type="ORF">AAG570_013138</name>
</gene>
<evidence type="ECO:0000256" key="7">
    <source>
        <dbReference type="ARBA" id="ARBA00022989"/>
    </source>
</evidence>
<evidence type="ECO:0000313" key="11">
    <source>
        <dbReference type="EMBL" id="KAL1130200.1"/>
    </source>
</evidence>
<dbReference type="AlphaFoldDB" id="A0ABD0YFX9"/>
<comment type="subcellular location">
    <subcellularLocation>
        <location evidence="1">Golgi apparatus membrane</location>
        <topology evidence="1">Single-pass type IV membrane protein</topology>
    </subcellularLocation>
</comment>
<keyword evidence="9 10" id="KW-0472">Membrane</keyword>
<comment type="similarity">
    <text evidence="2">Belongs to the GOSR1 family.</text>
</comment>
<evidence type="ECO:0000256" key="4">
    <source>
        <dbReference type="ARBA" id="ARBA00022448"/>
    </source>
</evidence>
<feature type="transmembrane region" description="Helical" evidence="10">
    <location>
        <begin position="140"/>
        <end position="158"/>
    </location>
</feature>
<evidence type="ECO:0000256" key="5">
    <source>
        <dbReference type="ARBA" id="ARBA00022692"/>
    </source>
</evidence>
<keyword evidence="4" id="KW-0813">Transport</keyword>
<protein>
    <recommendedName>
        <fullName evidence="3">Golgi SNAP receptor complex member 1</fullName>
    </recommendedName>
</protein>
<keyword evidence="7 10" id="KW-1133">Transmembrane helix</keyword>
<dbReference type="PANTHER" id="PTHR21094">
    <property type="entry name" value="GOS-28 SNARE- RELATED"/>
    <property type="match status" value="1"/>
</dbReference>
<dbReference type="InterPro" id="IPR023601">
    <property type="entry name" value="Golgi_SNAP_su1"/>
</dbReference>
<evidence type="ECO:0000256" key="3">
    <source>
        <dbReference type="ARBA" id="ARBA00015612"/>
    </source>
</evidence>
<keyword evidence="12" id="KW-1185">Reference proteome</keyword>
<dbReference type="Proteomes" id="UP001558652">
    <property type="component" value="Unassembled WGS sequence"/>
</dbReference>
<evidence type="ECO:0000313" key="12">
    <source>
        <dbReference type="Proteomes" id="UP001558652"/>
    </source>
</evidence>
<keyword evidence="5 10" id="KW-0812">Transmembrane</keyword>
<dbReference type="GO" id="GO:0015031">
    <property type="term" value="P:protein transport"/>
    <property type="evidence" value="ECO:0007669"/>
    <property type="project" value="UniProtKB-KW"/>
</dbReference>
<sequence length="159" mass="18873">MGELGSNEQFGGIILHTLQRHQEILKDYTLEFRKTKENYRARKEREELLQSVRKDIDTYKSSTGLNRRMDLYLKENEHIRSSDRMVDDQISIAVETRDHLASQRLNMKKLQTRLHDISNRFPLVNSLVQRINLRKRRDSIIIGLVVALCTMLILYYAFH</sequence>
<dbReference type="EMBL" id="JBFDAA010000008">
    <property type="protein sequence ID" value="KAL1130200.1"/>
    <property type="molecule type" value="Genomic_DNA"/>
</dbReference>
<accession>A0ABD0YFX9</accession>
<name>A0ABD0YFX9_9HEMI</name>
<evidence type="ECO:0000256" key="10">
    <source>
        <dbReference type="SAM" id="Phobius"/>
    </source>
</evidence>
<dbReference type="PANTHER" id="PTHR21094:SF2">
    <property type="entry name" value="GOLGI SNAP RECEPTOR COMPLEX MEMBER 1"/>
    <property type="match status" value="1"/>
</dbReference>
<evidence type="ECO:0000256" key="6">
    <source>
        <dbReference type="ARBA" id="ARBA00022927"/>
    </source>
</evidence>
<evidence type="ECO:0000256" key="8">
    <source>
        <dbReference type="ARBA" id="ARBA00023034"/>
    </source>
</evidence>
<dbReference type="Pfam" id="PF12352">
    <property type="entry name" value="V-SNARE_C"/>
    <property type="match status" value="1"/>
</dbReference>
<reference evidence="11 12" key="1">
    <citation type="submission" date="2024-07" db="EMBL/GenBank/DDBJ databases">
        <title>Chromosome-level genome assembly of the water stick insect Ranatra chinensis (Heteroptera: Nepidae).</title>
        <authorList>
            <person name="Liu X."/>
        </authorList>
    </citation>
    <scope>NUCLEOTIDE SEQUENCE [LARGE SCALE GENOMIC DNA]</scope>
    <source>
        <strain evidence="11">Cailab_2021Rc</strain>
        <tissue evidence="11">Muscle</tissue>
    </source>
</reference>
<evidence type="ECO:0000256" key="1">
    <source>
        <dbReference type="ARBA" id="ARBA00004409"/>
    </source>
</evidence>